<evidence type="ECO:0000256" key="10">
    <source>
        <dbReference type="ARBA" id="ARBA00023133"/>
    </source>
</evidence>
<dbReference type="RefSeq" id="WP_104849269.1">
    <property type="nucleotide sequence ID" value="NZ_PKOZ01000004.1"/>
</dbReference>
<evidence type="ECO:0000256" key="4">
    <source>
        <dbReference type="ARBA" id="ARBA00008310"/>
    </source>
</evidence>
<dbReference type="AlphaFoldDB" id="A0A2S7N0E8"/>
<keyword evidence="12" id="KW-1133">Transmembrane helix</keyword>
<dbReference type="InterPro" id="IPR002937">
    <property type="entry name" value="Amino_oxidase"/>
</dbReference>
<dbReference type="PANTHER" id="PTHR42923:SF3">
    <property type="entry name" value="PROTOPORPHYRINOGEN OXIDASE"/>
    <property type="match status" value="1"/>
</dbReference>
<reference evidence="14 15" key="1">
    <citation type="submission" date="2017-12" db="EMBL/GenBank/DDBJ databases">
        <title>Taxonomic description and draft genome of Pradoshia cofamensis Gen. nov., sp. nov., a thermotolerant bacillale isolated from anterior gut of earthworm Eisenia fetida.</title>
        <authorList>
            <person name="Saha T."/>
            <person name="Chakraborty R."/>
        </authorList>
    </citation>
    <scope>NUCLEOTIDE SEQUENCE [LARGE SCALE GENOMIC DNA]</scope>
    <source>
        <strain evidence="14 15">EAG3</strain>
    </source>
</reference>
<dbReference type="InterPro" id="IPR036188">
    <property type="entry name" value="FAD/NAD-bd_sf"/>
</dbReference>
<sequence length="483" mass="53525">MDSNNQHIAIIGGGLTGLAAAFYLQRKIEEEQLPYQVVLIESSDRLGGKMQTVVRDGFVIERGPDSFLARKKSMSQLAKDVGMQEAIVPNSTGQSYILIDDQLLPIPGGAVMGIPTEISPFIKSRLFTPFGKARAAMDLVLPRSKETGDQPLGPFLRRRLGDEVVENLVEPLMSGIYAGDLDQLSILSTFPDMLETEQKHRSLILGTKKNRARKAAPQTSKADHRIGMFRTFEKGLQSLIDAIEAKLPSEMVRKNLSVESVTKKEKGYMIELSDGEFMQAAAIIVTTPHQAIPRLFPDYSIFEPFKKMPSTSVATVSLAFDEHAVKQDINGTGFVVSRNSPCRITACTWTHKKWAHSAPKGKALLRCYVGRPGDEGIVDLSDEEIVQIVLRDLKQIMKITGEPQFYVVSRWREAMPQYRVGHTSTLRRIESSMAEELPGVYLAGASHKGVGMPDCIDQGVAAVGKVLHYMKQVNLEKEMVHMK</sequence>
<dbReference type="EMBL" id="PKOZ01000004">
    <property type="protein sequence ID" value="PQD95514.1"/>
    <property type="molecule type" value="Genomic_DNA"/>
</dbReference>
<keyword evidence="12" id="KW-0812">Transmembrane</keyword>
<comment type="cofactor">
    <cofactor evidence="2 11">
        <name>FAD</name>
        <dbReference type="ChEBI" id="CHEBI:57692"/>
    </cofactor>
</comment>
<evidence type="ECO:0000256" key="6">
    <source>
        <dbReference type="ARBA" id="ARBA00019046"/>
    </source>
</evidence>
<keyword evidence="8 11" id="KW-0274">FAD</keyword>
<evidence type="ECO:0000256" key="5">
    <source>
        <dbReference type="ARBA" id="ARBA00012402"/>
    </source>
</evidence>
<protein>
    <recommendedName>
        <fullName evidence="6 11">Coproporphyrinogen III oxidase</fullName>
        <ecNumber evidence="5 11">1.3.3.15</ecNumber>
    </recommendedName>
</protein>
<dbReference type="EC" id="1.3.3.15" evidence="5 11"/>
<comment type="pathway">
    <text evidence="3 11">Porphyrin-containing compound metabolism; protoheme biosynthesis.</text>
</comment>
<feature type="domain" description="Amine oxidase" evidence="13">
    <location>
        <begin position="15"/>
        <end position="466"/>
    </location>
</feature>
<dbReference type="Gene3D" id="3.50.50.60">
    <property type="entry name" value="FAD/NAD(P)-binding domain"/>
    <property type="match status" value="1"/>
</dbReference>
<evidence type="ECO:0000256" key="11">
    <source>
        <dbReference type="RuleBase" id="RU364052"/>
    </source>
</evidence>
<dbReference type="NCBIfam" id="NF008845">
    <property type="entry name" value="PRK11883.1-5"/>
    <property type="match status" value="1"/>
</dbReference>
<comment type="catalytic activity">
    <reaction evidence="1">
        <text>coproporphyrinogen III + 3 O2 = coproporphyrin III + 3 H2O2</text>
        <dbReference type="Rhea" id="RHEA:43436"/>
        <dbReference type="ChEBI" id="CHEBI:15379"/>
        <dbReference type="ChEBI" id="CHEBI:16240"/>
        <dbReference type="ChEBI" id="CHEBI:57309"/>
        <dbReference type="ChEBI" id="CHEBI:131725"/>
        <dbReference type="EC" id="1.3.3.15"/>
    </reaction>
    <physiologicalReaction direction="left-to-right" evidence="1">
        <dbReference type="Rhea" id="RHEA:43437"/>
    </physiologicalReaction>
</comment>
<comment type="similarity">
    <text evidence="4 11">Belongs to the protoporphyrinogen/coproporphyrinogen oxidase family. Coproporphyrinogen III oxidase subfamily.</text>
</comment>
<dbReference type="GO" id="GO:0006783">
    <property type="term" value="P:heme biosynthetic process"/>
    <property type="evidence" value="ECO:0007669"/>
    <property type="project" value="UniProtKB-UniRule"/>
</dbReference>
<dbReference type="NCBIfam" id="TIGR00562">
    <property type="entry name" value="proto_IX_ox"/>
    <property type="match status" value="1"/>
</dbReference>
<dbReference type="Pfam" id="PF01593">
    <property type="entry name" value="Amino_oxidase"/>
    <property type="match status" value="1"/>
</dbReference>
<keyword evidence="11" id="KW-0963">Cytoplasm</keyword>
<keyword evidence="15" id="KW-1185">Reference proteome</keyword>
<dbReference type="Proteomes" id="UP000239663">
    <property type="component" value="Unassembled WGS sequence"/>
</dbReference>
<evidence type="ECO:0000313" key="14">
    <source>
        <dbReference type="EMBL" id="PQD95514.1"/>
    </source>
</evidence>
<dbReference type="SUPFAM" id="SSF54373">
    <property type="entry name" value="FAD-linked reductases, C-terminal domain"/>
    <property type="match status" value="1"/>
</dbReference>
<comment type="caution">
    <text evidence="14">The sequence shown here is derived from an EMBL/GenBank/DDBJ whole genome shotgun (WGS) entry which is preliminary data.</text>
</comment>
<dbReference type="OrthoDB" id="9805195at2"/>
<evidence type="ECO:0000313" key="15">
    <source>
        <dbReference type="Proteomes" id="UP000239663"/>
    </source>
</evidence>
<dbReference type="GO" id="GO:0004729">
    <property type="term" value="F:oxygen-dependent protoporphyrinogen oxidase activity"/>
    <property type="evidence" value="ECO:0007669"/>
    <property type="project" value="UniProtKB-UniRule"/>
</dbReference>
<keyword evidence="12" id="KW-0472">Membrane</keyword>
<evidence type="ECO:0000256" key="7">
    <source>
        <dbReference type="ARBA" id="ARBA00022630"/>
    </source>
</evidence>
<proteinExistence type="inferred from homology"/>
<evidence type="ECO:0000256" key="3">
    <source>
        <dbReference type="ARBA" id="ARBA00004744"/>
    </source>
</evidence>
<evidence type="ECO:0000256" key="1">
    <source>
        <dbReference type="ARBA" id="ARBA00001755"/>
    </source>
</evidence>
<evidence type="ECO:0000259" key="13">
    <source>
        <dbReference type="Pfam" id="PF01593"/>
    </source>
</evidence>
<dbReference type="Gene3D" id="1.10.3110.10">
    <property type="entry name" value="protoporphyrinogen ix oxidase, domain 3"/>
    <property type="match status" value="1"/>
</dbReference>
<keyword evidence="10 11" id="KW-0350">Heme biosynthesis</keyword>
<keyword evidence="7 11" id="KW-0285">Flavoprotein</keyword>
<dbReference type="UniPathway" id="UPA00252"/>
<gene>
    <name evidence="14" type="ORF">CYL18_09535</name>
</gene>
<dbReference type="PANTHER" id="PTHR42923">
    <property type="entry name" value="PROTOPORPHYRINOGEN OXIDASE"/>
    <property type="match status" value="1"/>
</dbReference>
<evidence type="ECO:0000256" key="2">
    <source>
        <dbReference type="ARBA" id="ARBA00001974"/>
    </source>
</evidence>
<dbReference type="SUPFAM" id="SSF51905">
    <property type="entry name" value="FAD/NAD(P)-binding domain"/>
    <property type="match status" value="1"/>
</dbReference>
<evidence type="ECO:0000256" key="8">
    <source>
        <dbReference type="ARBA" id="ARBA00022827"/>
    </source>
</evidence>
<dbReference type="Gene3D" id="3.90.660.20">
    <property type="entry name" value="Protoporphyrinogen oxidase, mitochondrial, domain 2"/>
    <property type="match status" value="1"/>
</dbReference>
<comment type="subcellular location">
    <subcellularLocation>
        <location evidence="11">Cytoplasm</location>
    </subcellularLocation>
</comment>
<evidence type="ECO:0000256" key="9">
    <source>
        <dbReference type="ARBA" id="ARBA00023002"/>
    </source>
</evidence>
<dbReference type="InterPro" id="IPR050464">
    <property type="entry name" value="Zeta_carotene_desat/Oxidored"/>
</dbReference>
<evidence type="ECO:0000256" key="12">
    <source>
        <dbReference type="SAM" id="Phobius"/>
    </source>
</evidence>
<feature type="transmembrane region" description="Helical" evidence="12">
    <location>
        <begin position="6"/>
        <end position="24"/>
    </location>
</feature>
<keyword evidence="9 11" id="KW-0560">Oxidoreductase</keyword>
<dbReference type="InterPro" id="IPR004572">
    <property type="entry name" value="Protoporphyrinogen_oxidase"/>
</dbReference>
<comment type="function">
    <text evidence="11">Involved in coproporphyrin-dependent heme b biosynthesis. Catalyzes the oxidation of coproporphyrinogen III to coproporphyrin III.</text>
</comment>
<organism evidence="14 15">
    <name type="scientific">Pradoshia eiseniae</name>
    <dbReference type="NCBI Taxonomy" id="2064768"/>
    <lineage>
        <taxon>Bacteria</taxon>
        <taxon>Bacillati</taxon>
        <taxon>Bacillota</taxon>
        <taxon>Bacilli</taxon>
        <taxon>Bacillales</taxon>
        <taxon>Bacillaceae</taxon>
        <taxon>Pradoshia</taxon>
    </lineage>
</organism>
<name>A0A2S7N0E8_9BACI</name>
<dbReference type="GO" id="GO:0005737">
    <property type="term" value="C:cytoplasm"/>
    <property type="evidence" value="ECO:0007669"/>
    <property type="project" value="UniProtKB-SubCell"/>
</dbReference>
<accession>A0A2S7N0E8</accession>